<evidence type="ECO:0000313" key="3">
    <source>
        <dbReference type="EnsemblMetazoa" id="CapteP207605"/>
    </source>
</evidence>
<dbReference type="STRING" id="283909.R7TY00"/>
<proteinExistence type="predicted"/>
<dbReference type="Pfam" id="PF13516">
    <property type="entry name" value="LRR_6"/>
    <property type="match status" value="3"/>
</dbReference>
<dbReference type="EnsemblMetazoa" id="CapteT207605">
    <property type="protein sequence ID" value="CapteP207605"/>
    <property type="gene ID" value="CapteG207605"/>
</dbReference>
<dbReference type="Proteomes" id="UP000014760">
    <property type="component" value="Unassembled WGS sequence"/>
</dbReference>
<reference evidence="4" key="1">
    <citation type="submission" date="2012-12" db="EMBL/GenBank/DDBJ databases">
        <authorList>
            <person name="Hellsten U."/>
            <person name="Grimwood J."/>
            <person name="Chapman J.A."/>
            <person name="Shapiro H."/>
            <person name="Aerts A."/>
            <person name="Otillar R.P."/>
            <person name="Terry A.Y."/>
            <person name="Boore J.L."/>
            <person name="Simakov O."/>
            <person name="Marletaz F."/>
            <person name="Cho S.-J."/>
            <person name="Edsinger-Gonzales E."/>
            <person name="Havlak P."/>
            <person name="Kuo D.-H."/>
            <person name="Larsson T."/>
            <person name="Lv J."/>
            <person name="Arendt D."/>
            <person name="Savage R."/>
            <person name="Osoegawa K."/>
            <person name="de Jong P."/>
            <person name="Lindberg D.R."/>
            <person name="Seaver E.C."/>
            <person name="Weisblat D.A."/>
            <person name="Putnam N.H."/>
            <person name="Grigoriev I.V."/>
            <person name="Rokhsar D.S."/>
        </authorList>
    </citation>
    <scope>NUCLEOTIDE SEQUENCE</scope>
    <source>
        <strain evidence="4">I ESC-2004</strain>
    </source>
</reference>
<feature type="region of interest" description="Disordered" evidence="1">
    <location>
        <begin position="1"/>
        <end position="36"/>
    </location>
</feature>
<dbReference type="InterPro" id="IPR032675">
    <property type="entry name" value="LRR_dom_sf"/>
</dbReference>
<organism evidence="2">
    <name type="scientific">Capitella teleta</name>
    <name type="common">Polychaete worm</name>
    <dbReference type="NCBI Taxonomy" id="283909"/>
    <lineage>
        <taxon>Eukaryota</taxon>
        <taxon>Metazoa</taxon>
        <taxon>Spiralia</taxon>
        <taxon>Lophotrochozoa</taxon>
        <taxon>Annelida</taxon>
        <taxon>Polychaeta</taxon>
        <taxon>Sedentaria</taxon>
        <taxon>Scolecida</taxon>
        <taxon>Capitellidae</taxon>
        <taxon>Capitella</taxon>
    </lineage>
</organism>
<reference evidence="2 4" key="2">
    <citation type="journal article" date="2013" name="Nature">
        <title>Insights into bilaterian evolution from three spiralian genomes.</title>
        <authorList>
            <person name="Simakov O."/>
            <person name="Marletaz F."/>
            <person name="Cho S.J."/>
            <person name="Edsinger-Gonzales E."/>
            <person name="Havlak P."/>
            <person name="Hellsten U."/>
            <person name="Kuo D.H."/>
            <person name="Larsson T."/>
            <person name="Lv J."/>
            <person name="Arendt D."/>
            <person name="Savage R."/>
            <person name="Osoegawa K."/>
            <person name="de Jong P."/>
            <person name="Grimwood J."/>
            <person name="Chapman J.A."/>
            <person name="Shapiro H."/>
            <person name="Aerts A."/>
            <person name="Otillar R.P."/>
            <person name="Terry A.Y."/>
            <person name="Boore J.L."/>
            <person name="Grigoriev I.V."/>
            <person name="Lindberg D.R."/>
            <person name="Seaver E.C."/>
            <person name="Weisblat D.A."/>
            <person name="Putnam N.H."/>
            <person name="Rokhsar D.S."/>
        </authorList>
    </citation>
    <scope>NUCLEOTIDE SEQUENCE</scope>
    <source>
        <strain evidence="2 4">I ESC-2004</strain>
    </source>
</reference>
<dbReference type="OrthoDB" id="10044893at2759"/>
<evidence type="ECO:0000313" key="2">
    <source>
        <dbReference type="EMBL" id="ELT98512.1"/>
    </source>
</evidence>
<feature type="compositionally biased region" description="Acidic residues" evidence="1">
    <location>
        <begin position="23"/>
        <end position="33"/>
    </location>
</feature>
<dbReference type="PANTHER" id="PTHR13318">
    <property type="entry name" value="PARTNER OF PAIRED, ISOFORM B-RELATED"/>
    <property type="match status" value="1"/>
</dbReference>
<gene>
    <name evidence="2" type="ORF">CAPTEDRAFT_207605</name>
</gene>
<accession>R7TY00</accession>
<dbReference type="InterPro" id="IPR006553">
    <property type="entry name" value="Leu-rich_rpt_Cys-con_subtyp"/>
</dbReference>
<dbReference type="AlphaFoldDB" id="R7TY00"/>
<evidence type="ECO:0008006" key="5">
    <source>
        <dbReference type="Google" id="ProtNLM"/>
    </source>
</evidence>
<sequence>LWTFDEKTSVNTEDAGSHLKEVMDEDADEDESSDDPRIIKSRHEAKILHGVCHHLVPRVGSGVEIIKLSRSKSLSTSLTQKLLKSCPNVRHLDLSYTKVSDLAFKSASRGDGLSQLQHLDLSGCKFITDTVLLHLAMALARTCAQPRPLQHIQQDDTCLCQDFYALCEQVLNVRLSEMDRNRNEQVCNTCCGQDEGYAQWDTVEDCLPKSNNAQRKNVRNRWSIKYLSLSGCFQITDIGIRALALSGFFPFLSHLDLSGCFRLTADGLNTFVDRCPALLASDLYYCDNLTGGPFEDQASGCQNLECSSRACCRSGE</sequence>
<protein>
    <recommendedName>
        <fullName evidence="5">F-box domain-containing protein</fullName>
    </recommendedName>
</protein>
<dbReference type="HOGENOM" id="CLU_881591_0_0_1"/>
<dbReference type="OMA" id="ARNICNQ"/>
<dbReference type="SMART" id="SM00367">
    <property type="entry name" value="LRR_CC"/>
    <property type="match status" value="4"/>
</dbReference>
<name>R7TY00_CAPTE</name>
<dbReference type="InterPro" id="IPR001611">
    <property type="entry name" value="Leu-rich_rpt"/>
</dbReference>
<feature type="non-terminal residue" evidence="2">
    <location>
        <position position="1"/>
    </location>
</feature>
<dbReference type="GO" id="GO:0031146">
    <property type="term" value="P:SCF-dependent proteasomal ubiquitin-dependent protein catabolic process"/>
    <property type="evidence" value="ECO:0007669"/>
    <property type="project" value="TreeGrafter"/>
</dbReference>
<dbReference type="EMBL" id="KB307875">
    <property type="protein sequence ID" value="ELT98512.1"/>
    <property type="molecule type" value="Genomic_DNA"/>
</dbReference>
<dbReference type="GO" id="GO:0019005">
    <property type="term" value="C:SCF ubiquitin ligase complex"/>
    <property type="evidence" value="ECO:0007669"/>
    <property type="project" value="TreeGrafter"/>
</dbReference>
<reference evidence="3" key="3">
    <citation type="submission" date="2015-06" db="UniProtKB">
        <authorList>
            <consortium name="EnsemblMetazoa"/>
        </authorList>
    </citation>
    <scope>IDENTIFICATION</scope>
</reference>
<evidence type="ECO:0000313" key="4">
    <source>
        <dbReference type="Proteomes" id="UP000014760"/>
    </source>
</evidence>
<keyword evidence="4" id="KW-1185">Reference proteome</keyword>
<evidence type="ECO:0000256" key="1">
    <source>
        <dbReference type="SAM" id="MobiDB-lite"/>
    </source>
</evidence>
<dbReference type="Gene3D" id="3.80.10.10">
    <property type="entry name" value="Ribonuclease Inhibitor"/>
    <property type="match status" value="2"/>
</dbReference>
<dbReference type="SUPFAM" id="SSF52047">
    <property type="entry name" value="RNI-like"/>
    <property type="match status" value="1"/>
</dbReference>
<dbReference type="EMBL" id="AMQN01010455">
    <property type="status" value="NOT_ANNOTATED_CDS"/>
    <property type="molecule type" value="Genomic_DNA"/>
</dbReference>